<dbReference type="AlphaFoldDB" id="A0AA38LHZ7"/>
<proteinExistence type="predicted"/>
<dbReference type="EMBL" id="JAHRHJ020000003">
    <property type="protein sequence ID" value="KAH9321637.1"/>
    <property type="molecule type" value="Genomic_DNA"/>
</dbReference>
<organism evidence="1 2">
    <name type="scientific">Taxus chinensis</name>
    <name type="common">Chinese yew</name>
    <name type="synonym">Taxus wallichiana var. chinensis</name>
    <dbReference type="NCBI Taxonomy" id="29808"/>
    <lineage>
        <taxon>Eukaryota</taxon>
        <taxon>Viridiplantae</taxon>
        <taxon>Streptophyta</taxon>
        <taxon>Embryophyta</taxon>
        <taxon>Tracheophyta</taxon>
        <taxon>Spermatophyta</taxon>
        <taxon>Pinopsida</taxon>
        <taxon>Pinidae</taxon>
        <taxon>Conifers II</taxon>
        <taxon>Cupressales</taxon>
        <taxon>Taxaceae</taxon>
        <taxon>Taxus</taxon>
    </lineage>
</organism>
<reference evidence="1 2" key="1">
    <citation type="journal article" date="2021" name="Nat. Plants">
        <title>The Taxus genome provides insights into paclitaxel biosynthesis.</title>
        <authorList>
            <person name="Xiong X."/>
            <person name="Gou J."/>
            <person name="Liao Q."/>
            <person name="Li Y."/>
            <person name="Zhou Q."/>
            <person name="Bi G."/>
            <person name="Li C."/>
            <person name="Du R."/>
            <person name="Wang X."/>
            <person name="Sun T."/>
            <person name="Guo L."/>
            <person name="Liang H."/>
            <person name="Lu P."/>
            <person name="Wu Y."/>
            <person name="Zhang Z."/>
            <person name="Ro D.K."/>
            <person name="Shang Y."/>
            <person name="Huang S."/>
            <person name="Yan J."/>
        </authorList>
    </citation>
    <scope>NUCLEOTIDE SEQUENCE [LARGE SCALE GENOMIC DNA]</scope>
    <source>
        <strain evidence="1">Ta-2019</strain>
    </source>
</reference>
<evidence type="ECO:0000313" key="2">
    <source>
        <dbReference type="Proteomes" id="UP000824469"/>
    </source>
</evidence>
<keyword evidence="2" id="KW-1185">Reference proteome</keyword>
<comment type="caution">
    <text evidence="1">The sequence shown here is derived from an EMBL/GenBank/DDBJ whole genome shotgun (WGS) entry which is preliminary data.</text>
</comment>
<gene>
    <name evidence="1" type="ORF">KI387_016276</name>
</gene>
<sequence length="53" mass="5571">RILPLLIIEKPQPTPLLAADLSQLSLAADGFEPAIIGSSTEPSERPFDISAGN</sequence>
<protein>
    <submittedName>
        <fullName evidence="1">Uncharacterized protein</fullName>
    </submittedName>
</protein>
<feature type="non-terminal residue" evidence="1">
    <location>
        <position position="1"/>
    </location>
</feature>
<name>A0AA38LHZ7_TAXCH</name>
<feature type="non-terminal residue" evidence="1">
    <location>
        <position position="53"/>
    </location>
</feature>
<evidence type="ECO:0000313" key="1">
    <source>
        <dbReference type="EMBL" id="KAH9321637.1"/>
    </source>
</evidence>
<dbReference type="Proteomes" id="UP000824469">
    <property type="component" value="Unassembled WGS sequence"/>
</dbReference>
<accession>A0AA38LHZ7</accession>